<protein>
    <submittedName>
        <fullName evidence="2">Dienelactone hydrolase</fullName>
    </submittedName>
</protein>
<keyword evidence="3" id="KW-1185">Reference proteome</keyword>
<dbReference type="SUPFAM" id="SSF53474">
    <property type="entry name" value="alpha/beta-Hydrolases"/>
    <property type="match status" value="1"/>
</dbReference>
<dbReference type="PANTHER" id="PTHR47562:SF2">
    <property type="entry name" value="CARBOXYMETHYLENEBUTENOLIDASE-RELATED"/>
    <property type="match status" value="1"/>
</dbReference>
<evidence type="ECO:0000259" key="1">
    <source>
        <dbReference type="Pfam" id="PF01738"/>
    </source>
</evidence>
<dbReference type="AlphaFoldDB" id="A0AAD4GCX7"/>
<dbReference type="InterPro" id="IPR029058">
    <property type="entry name" value="AB_hydrolase_fold"/>
</dbReference>
<accession>A0AAD4GCX7</accession>
<organism evidence="2 3">
    <name type="scientific">Boletus edulis BED1</name>
    <dbReference type="NCBI Taxonomy" id="1328754"/>
    <lineage>
        <taxon>Eukaryota</taxon>
        <taxon>Fungi</taxon>
        <taxon>Dikarya</taxon>
        <taxon>Basidiomycota</taxon>
        <taxon>Agaricomycotina</taxon>
        <taxon>Agaricomycetes</taxon>
        <taxon>Agaricomycetidae</taxon>
        <taxon>Boletales</taxon>
        <taxon>Boletineae</taxon>
        <taxon>Boletaceae</taxon>
        <taxon>Boletoideae</taxon>
        <taxon>Boletus</taxon>
    </lineage>
</organism>
<dbReference type="PANTHER" id="PTHR47562">
    <property type="match status" value="1"/>
</dbReference>
<dbReference type="EMBL" id="WHUW01000017">
    <property type="protein sequence ID" value="KAF8438092.1"/>
    <property type="molecule type" value="Genomic_DNA"/>
</dbReference>
<feature type="domain" description="Dienelactone hydrolase" evidence="1">
    <location>
        <begin position="33"/>
        <end position="252"/>
    </location>
</feature>
<name>A0AAD4GCX7_BOLED</name>
<dbReference type="GO" id="GO:0016787">
    <property type="term" value="F:hydrolase activity"/>
    <property type="evidence" value="ECO:0007669"/>
    <property type="project" value="UniProtKB-KW"/>
</dbReference>
<evidence type="ECO:0000313" key="3">
    <source>
        <dbReference type="Proteomes" id="UP001194468"/>
    </source>
</evidence>
<reference evidence="2" key="1">
    <citation type="submission" date="2019-10" db="EMBL/GenBank/DDBJ databases">
        <authorList>
            <consortium name="DOE Joint Genome Institute"/>
            <person name="Kuo A."/>
            <person name="Miyauchi S."/>
            <person name="Kiss E."/>
            <person name="Drula E."/>
            <person name="Kohler A."/>
            <person name="Sanchez-Garcia M."/>
            <person name="Andreopoulos B."/>
            <person name="Barry K.W."/>
            <person name="Bonito G."/>
            <person name="Buee M."/>
            <person name="Carver A."/>
            <person name="Chen C."/>
            <person name="Cichocki N."/>
            <person name="Clum A."/>
            <person name="Culley D."/>
            <person name="Crous P.W."/>
            <person name="Fauchery L."/>
            <person name="Girlanda M."/>
            <person name="Hayes R."/>
            <person name="Keri Z."/>
            <person name="LaButti K."/>
            <person name="Lipzen A."/>
            <person name="Lombard V."/>
            <person name="Magnuson J."/>
            <person name="Maillard F."/>
            <person name="Morin E."/>
            <person name="Murat C."/>
            <person name="Nolan M."/>
            <person name="Ohm R."/>
            <person name="Pangilinan J."/>
            <person name="Pereira M."/>
            <person name="Perotto S."/>
            <person name="Peter M."/>
            <person name="Riley R."/>
            <person name="Sitrit Y."/>
            <person name="Stielow B."/>
            <person name="Szollosi G."/>
            <person name="Zifcakova L."/>
            <person name="Stursova M."/>
            <person name="Spatafora J.W."/>
            <person name="Tedersoo L."/>
            <person name="Vaario L.-M."/>
            <person name="Yamada A."/>
            <person name="Yan M."/>
            <person name="Wang P."/>
            <person name="Xu J."/>
            <person name="Bruns T."/>
            <person name="Baldrian P."/>
            <person name="Vilgalys R."/>
            <person name="Henrissat B."/>
            <person name="Grigoriev I.V."/>
            <person name="Hibbett D."/>
            <person name="Nagy L.G."/>
            <person name="Martin F.M."/>
        </authorList>
    </citation>
    <scope>NUCLEOTIDE SEQUENCE</scope>
    <source>
        <strain evidence="2">BED1</strain>
    </source>
</reference>
<comment type="caution">
    <text evidence="2">The sequence shown here is derived from an EMBL/GenBank/DDBJ whole genome shotgun (WGS) entry which is preliminary data.</text>
</comment>
<dbReference type="Pfam" id="PF01738">
    <property type="entry name" value="DLH"/>
    <property type="match status" value="1"/>
</dbReference>
<dbReference type="InterPro" id="IPR002925">
    <property type="entry name" value="Dienelactn_hydro"/>
</dbReference>
<gene>
    <name evidence="2" type="ORF">L210DRAFT_3404940</name>
</gene>
<dbReference type="Proteomes" id="UP001194468">
    <property type="component" value="Unassembled WGS sequence"/>
</dbReference>
<evidence type="ECO:0000313" key="2">
    <source>
        <dbReference type="EMBL" id="KAF8438092.1"/>
    </source>
</evidence>
<dbReference type="Gene3D" id="3.40.50.1820">
    <property type="entry name" value="alpha/beta hydrolase"/>
    <property type="match status" value="1"/>
</dbReference>
<keyword evidence="2" id="KW-0378">Hydrolase</keyword>
<proteinExistence type="predicted"/>
<sequence>MLITKAHHDVPSKLDNGKPIRIFVIAPVVPNYPQAKFPGVVCFSEIYQVTGPVERFAGQIASHGYVVACPSTYHEFDGPEPIPYDTEGTDRGNRYKIEKTVAAYDEDATLSVDLLVSHPNCNGRIAATGMCLGGHLVRLSAAAFDPRVLSTVCFFATDIHGATLGKGKNDDSLERVRKGDMKGELVANCLVEDTHVPRAGRDLIRKTLEDANITCSFLEVQAQHAFIRDESSKGRWDAALTRSLFTFMLEVFERTIGRDLGPRADKGDKIEHVC</sequence>
<reference evidence="2" key="2">
    <citation type="journal article" date="2020" name="Nat. Commun.">
        <title>Large-scale genome sequencing of mycorrhizal fungi provides insights into the early evolution of symbiotic traits.</title>
        <authorList>
            <person name="Miyauchi S."/>
            <person name="Kiss E."/>
            <person name="Kuo A."/>
            <person name="Drula E."/>
            <person name="Kohler A."/>
            <person name="Sanchez-Garcia M."/>
            <person name="Morin E."/>
            <person name="Andreopoulos B."/>
            <person name="Barry K.W."/>
            <person name="Bonito G."/>
            <person name="Buee M."/>
            <person name="Carver A."/>
            <person name="Chen C."/>
            <person name="Cichocki N."/>
            <person name="Clum A."/>
            <person name="Culley D."/>
            <person name="Crous P.W."/>
            <person name="Fauchery L."/>
            <person name="Girlanda M."/>
            <person name="Hayes R.D."/>
            <person name="Keri Z."/>
            <person name="LaButti K."/>
            <person name="Lipzen A."/>
            <person name="Lombard V."/>
            <person name="Magnuson J."/>
            <person name="Maillard F."/>
            <person name="Murat C."/>
            <person name="Nolan M."/>
            <person name="Ohm R.A."/>
            <person name="Pangilinan J."/>
            <person name="Pereira M.F."/>
            <person name="Perotto S."/>
            <person name="Peter M."/>
            <person name="Pfister S."/>
            <person name="Riley R."/>
            <person name="Sitrit Y."/>
            <person name="Stielow J.B."/>
            <person name="Szollosi G."/>
            <person name="Zifcakova L."/>
            <person name="Stursova M."/>
            <person name="Spatafora J.W."/>
            <person name="Tedersoo L."/>
            <person name="Vaario L.M."/>
            <person name="Yamada A."/>
            <person name="Yan M."/>
            <person name="Wang P."/>
            <person name="Xu J."/>
            <person name="Bruns T."/>
            <person name="Baldrian P."/>
            <person name="Vilgalys R."/>
            <person name="Dunand C."/>
            <person name="Henrissat B."/>
            <person name="Grigoriev I.V."/>
            <person name="Hibbett D."/>
            <person name="Nagy L.G."/>
            <person name="Martin F.M."/>
        </authorList>
    </citation>
    <scope>NUCLEOTIDE SEQUENCE</scope>
    <source>
        <strain evidence="2">BED1</strain>
    </source>
</reference>